<organism evidence="3 4">
    <name type="scientific">Deinococcus deserti (strain DSM 17065 / CIP 109153 / LMG 22923 / VCD115)</name>
    <dbReference type="NCBI Taxonomy" id="546414"/>
    <lineage>
        <taxon>Bacteria</taxon>
        <taxon>Thermotogati</taxon>
        <taxon>Deinococcota</taxon>
        <taxon>Deinococci</taxon>
        <taxon>Deinococcales</taxon>
        <taxon>Deinococcaceae</taxon>
        <taxon>Deinococcus</taxon>
    </lineage>
</organism>
<evidence type="ECO:0000259" key="2">
    <source>
        <dbReference type="Pfam" id="PF03724"/>
    </source>
</evidence>
<feature type="domain" description="DUF306" evidence="2">
    <location>
        <begin position="27"/>
        <end position="133"/>
    </location>
</feature>
<dbReference type="Pfam" id="PF03724">
    <property type="entry name" value="META"/>
    <property type="match status" value="2"/>
</dbReference>
<sequence>MRHFFLLSLLNVIPFAAQAAGSAGTSGLKGVTWELSNMVMDDRQAVLSQVPTMQFNGIRVVGQTGCNTFSARASVLKHAMNFGPVVQSRRACTDAQRTAQEDGFINLLRQVTRYELKDSTLTLFSGKAGRLVFRAAGTGPAILPPDLQGEWNVTRLSPGGRTVALAAPASINFMMSTDRNLRQFSGTTGCNRIFGTLQQAGPVVTFTTAGTTRLDCAPALNEQEGALIQVLNTPLTITRTAQHLTLKGSAGDIELLRR</sequence>
<gene>
    <name evidence="3" type="ordered locus">Deide_07610</name>
</gene>
<keyword evidence="4" id="KW-1185">Reference proteome</keyword>
<accession>C1D199</accession>
<dbReference type="Gene3D" id="2.40.128.270">
    <property type="match status" value="2"/>
</dbReference>
<dbReference type="PaxDb" id="546414-Deide_07610"/>
<evidence type="ECO:0000256" key="1">
    <source>
        <dbReference type="SAM" id="SignalP"/>
    </source>
</evidence>
<evidence type="ECO:0000313" key="4">
    <source>
        <dbReference type="Proteomes" id="UP000002208"/>
    </source>
</evidence>
<dbReference type="AlphaFoldDB" id="C1D199"/>
<dbReference type="KEGG" id="ddr:Deide_07610"/>
<name>C1D199_DEIDV</name>
<dbReference type="Proteomes" id="UP000002208">
    <property type="component" value="Chromosome"/>
</dbReference>
<dbReference type="EMBL" id="CP001114">
    <property type="protein sequence ID" value="ACO45623.2"/>
    <property type="molecule type" value="Genomic_DNA"/>
</dbReference>
<dbReference type="HOGENOM" id="CLU_1076555_0_0_0"/>
<feature type="chain" id="PRO_5002905877" description="DUF306 domain-containing protein" evidence="1">
    <location>
        <begin position="20"/>
        <end position="258"/>
    </location>
</feature>
<proteinExistence type="predicted"/>
<reference evidence="3 4" key="1">
    <citation type="journal article" date="2009" name="PLoS Genet.">
        <title>Alliance of proteomics and genomics to unravel the specificities of Sahara bacterium Deinococcus deserti.</title>
        <authorList>
            <person name="de Groot A."/>
            <person name="Dulermo R."/>
            <person name="Ortet P."/>
            <person name="Blanchard L."/>
            <person name="Guerin P."/>
            <person name="Fernandez B."/>
            <person name="Vacherie B."/>
            <person name="Dossat C."/>
            <person name="Jolivet E."/>
            <person name="Siguier P."/>
            <person name="Chandler M."/>
            <person name="Barakat M."/>
            <person name="Dedieu A."/>
            <person name="Barbe V."/>
            <person name="Heulin T."/>
            <person name="Sommer S."/>
            <person name="Achouak W."/>
            <person name="Armengaud J."/>
        </authorList>
    </citation>
    <scope>NUCLEOTIDE SEQUENCE [LARGE SCALE GENOMIC DNA]</scope>
    <source>
        <strain evidence="4">DSM 17065 / CIP 109153 / LMG 22923 / VCD115</strain>
    </source>
</reference>
<keyword evidence="1" id="KW-0732">Signal</keyword>
<feature type="domain" description="DUF306" evidence="2">
    <location>
        <begin position="147"/>
        <end position="251"/>
    </location>
</feature>
<dbReference type="InterPro" id="IPR038670">
    <property type="entry name" value="HslJ-like_sf"/>
</dbReference>
<evidence type="ECO:0000313" key="3">
    <source>
        <dbReference type="EMBL" id="ACO45623.2"/>
    </source>
</evidence>
<dbReference type="InterPro" id="IPR005184">
    <property type="entry name" value="DUF306_Meta_HslJ"/>
</dbReference>
<dbReference type="STRING" id="546414.Deide_07610"/>
<feature type="signal peptide" evidence="1">
    <location>
        <begin position="1"/>
        <end position="19"/>
    </location>
</feature>
<dbReference type="PANTHER" id="PTHR35535:SF2">
    <property type="entry name" value="DUF306 DOMAIN-CONTAINING PROTEIN"/>
    <property type="match status" value="1"/>
</dbReference>
<dbReference type="RefSeq" id="WP_041227089.1">
    <property type="nucleotide sequence ID" value="NC_012526.1"/>
</dbReference>
<protein>
    <recommendedName>
        <fullName evidence="2">DUF306 domain-containing protein</fullName>
    </recommendedName>
</protein>
<dbReference type="eggNOG" id="COG3187">
    <property type="taxonomic scope" value="Bacteria"/>
</dbReference>
<dbReference type="InterPro" id="IPR053147">
    <property type="entry name" value="Hsp_HslJ-like"/>
</dbReference>
<dbReference type="PANTHER" id="PTHR35535">
    <property type="entry name" value="HEAT SHOCK PROTEIN HSLJ"/>
    <property type="match status" value="1"/>
</dbReference>